<reference evidence="4" key="1">
    <citation type="submission" date="2020-05" db="EMBL/GenBank/DDBJ databases">
        <title>Chitinophaga laudate sp. nov., isolated from a tropical peat swamp.</title>
        <authorList>
            <person name="Goh C.B.S."/>
            <person name="Lee M.S."/>
            <person name="Parimannan S."/>
            <person name="Pasbakhsh P."/>
            <person name="Yule C.M."/>
            <person name="Rajandas H."/>
            <person name="Loke S."/>
            <person name="Croft L."/>
            <person name="Tan J.B.L."/>
        </authorList>
    </citation>
    <scope>NUCLEOTIDE SEQUENCE</scope>
    <source>
        <strain evidence="4">Mgbs1</strain>
    </source>
</reference>
<dbReference type="InterPro" id="IPR036291">
    <property type="entry name" value="NAD(P)-bd_dom_sf"/>
</dbReference>
<dbReference type="GO" id="GO:0016491">
    <property type="term" value="F:oxidoreductase activity"/>
    <property type="evidence" value="ECO:0007669"/>
    <property type="project" value="UniProtKB-KW"/>
</dbReference>
<dbReference type="AlphaFoldDB" id="A0A433WBN3"/>
<organism evidence="4 5">
    <name type="scientific">Chitinophaga solisilvae</name>
    <dbReference type="NCBI Taxonomy" id="1233460"/>
    <lineage>
        <taxon>Bacteria</taxon>
        <taxon>Pseudomonadati</taxon>
        <taxon>Bacteroidota</taxon>
        <taxon>Chitinophagia</taxon>
        <taxon>Chitinophagales</taxon>
        <taxon>Chitinophagaceae</taxon>
        <taxon>Chitinophaga</taxon>
    </lineage>
</organism>
<name>A0A433WBN3_9BACT</name>
<dbReference type="FunFam" id="3.40.50.720:FF:000084">
    <property type="entry name" value="Short-chain dehydrogenase reductase"/>
    <property type="match status" value="1"/>
</dbReference>
<feature type="domain" description="Ketoreductase" evidence="3">
    <location>
        <begin position="7"/>
        <end position="181"/>
    </location>
</feature>
<comment type="caution">
    <text evidence="4">The sequence shown here is derived from an EMBL/GenBank/DDBJ whole genome shotgun (WGS) entry which is preliminary data.</text>
</comment>
<dbReference type="PROSITE" id="PS00061">
    <property type="entry name" value="ADH_SHORT"/>
    <property type="match status" value="1"/>
</dbReference>
<dbReference type="Proteomes" id="UP000281028">
    <property type="component" value="Unassembled WGS sequence"/>
</dbReference>
<dbReference type="PRINTS" id="PR00080">
    <property type="entry name" value="SDRFAMILY"/>
</dbReference>
<accession>A0A433WBN3</accession>
<comment type="similarity">
    <text evidence="1">Belongs to the short-chain dehydrogenases/reductases (SDR) family.</text>
</comment>
<evidence type="ECO:0000313" key="4">
    <source>
        <dbReference type="EMBL" id="NSL85304.1"/>
    </source>
</evidence>
<dbReference type="CDD" id="cd05233">
    <property type="entry name" value="SDR_c"/>
    <property type="match status" value="1"/>
</dbReference>
<sequence>MSGLTNKTALVTGGTSGIGKAAARDLIANGATVIITGRYADKVAATVQELGEKAHGIVSDAGNMQDLLLLGKKVNGITPHIDVLFVNAGFGKYAPIESIDETHFDEQFNVLVKGTLFTVQQLLPLMKAGSSIILNTSIVTEVGLQNSAVYSAAKAAVQSFVKSFAAELGPRNIRVNAVSPGPISTNYFDRSNLTAEQVQGMTDWVLPQVSLARFGQPAEVAKAVTFLASDNASFMHGTEMYVDGGFPRIK</sequence>
<protein>
    <submittedName>
        <fullName evidence="4">SDR family oxidoreductase</fullName>
    </submittedName>
</protein>
<dbReference type="InterPro" id="IPR051122">
    <property type="entry name" value="SDR_DHRS6-like"/>
</dbReference>
<keyword evidence="5" id="KW-1185">Reference proteome</keyword>
<keyword evidence="2" id="KW-0560">Oxidoreductase</keyword>
<dbReference type="PANTHER" id="PTHR43477:SF1">
    <property type="entry name" value="DIHYDROANTICAPSIN 7-DEHYDROGENASE"/>
    <property type="match status" value="1"/>
</dbReference>
<gene>
    <name evidence="4" type="ORF">ECE50_000570</name>
</gene>
<evidence type="ECO:0000259" key="3">
    <source>
        <dbReference type="SMART" id="SM00822"/>
    </source>
</evidence>
<evidence type="ECO:0000256" key="1">
    <source>
        <dbReference type="ARBA" id="ARBA00006484"/>
    </source>
</evidence>
<proteinExistence type="inferred from homology"/>
<dbReference type="SUPFAM" id="SSF51735">
    <property type="entry name" value="NAD(P)-binding Rossmann-fold domains"/>
    <property type="match status" value="1"/>
</dbReference>
<dbReference type="InterPro" id="IPR002347">
    <property type="entry name" value="SDR_fam"/>
</dbReference>
<evidence type="ECO:0000256" key="2">
    <source>
        <dbReference type="ARBA" id="ARBA00023002"/>
    </source>
</evidence>
<dbReference type="InterPro" id="IPR057326">
    <property type="entry name" value="KR_dom"/>
</dbReference>
<dbReference type="SMART" id="SM00822">
    <property type="entry name" value="PKS_KR"/>
    <property type="match status" value="1"/>
</dbReference>
<dbReference type="Gene3D" id="3.40.50.720">
    <property type="entry name" value="NAD(P)-binding Rossmann-like Domain"/>
    <property type="match status" value="1"/>
</dbReference>
<dbReference type="EMBL" id="RIAR02000001">
    <property type="protein sequence ID" value="NSL85304.1"/>
    <property type="molecule type" value="Genomic_DNA"/>
</dbReference>
<dbReference type="Pfam" id="PF13561">
    <property type="entry name" value="adh_short_C2"/>
    <property type="match status" value="1"/>
</dbReference>
<evidence type="ECO:0000313" key="5">
    <source>
        <dbReference type="Proteomes" id="UP000281028"/>
    </source>
</evidence>
<dbReference type="PRINTS" id="PR00081">
    <property type="entry name" value="GDHRDH"/>
</dbReference>
<dbReference type="PANTHER" id="PTHR43477">
    <property type="entry name" value="DIHYDROANTICAPSIN 7-DEHYDROGENASE"/>
    <property type="match status" value="1"/>
</dbReference>
<dbReference type="InterPro" id="IPR020904">
    <property type="entry name" value="Sc_DH/Rdtase_CS"/>
</dbReference>
<dbReference type="OrthoDB" id="9803333at2"/>
<dbReference type="RefSeq" id="WP_127043573.1">
    <property type="nucleotide sequence ID" value="NZ_JAABOK010000009.1"/>
</dbReference>